<proteinExistence type="predicted"/>
<evidence type="ECO:0000313" key="2">
    <source>
        <dbReference type="Proteomes" id="UP000073492"/>
    </source>
</evidence>
<organism evidence="1 2">
    <name type="scientific">Pseudocercospora musae</name>
    <dbReference type="NCBI Taxonomy" id="113226"/>
    <lineage>
        <taxon>Eukaryota</taxon>
        <taxon>Fungi</taxon>
        <taxon>Dikarya</taxon>
        <taxon>Ascomycota</taxon>
        <taxon>Pezizomycotina</taxon>
        <taxon>Dothideomycetes</taxon>
        <taxon>Dothideomycetidae</taxon>
        <taxon>Mycosphaerellales</taxon>
        <taxon>Mycosphaerellaceae</taxon>
        <taxon>Pseudocercospora</taxon>
    </lineage>
</organism>
<dbReference type="AlphaFoldDB" id="A0A139IHF7"/>
<accession>A0A139IHF7</accession>
<evidence type="ECO:0000313" key="1">
    <source>
        <dbReference type="EMBL" id="KXT14139.1"/>
    </source>
</evidence>
<dbReference type="EMBL" id="LFZO01000093">
    <property type="protein sequence ID" value="KXT14139.1"/>
    <property type="molecule type" value="Genomic_DNA"/>
</dbReference>
<protein>
    <submittedName>
        <fullName evidence="1">Uncharacterized protein</fullName>
    </submittedName>
</protein>
<name>A0A139IHF7_9PEZI</name>
<keyword evidence="2" id="KW-1185">Reference proteome</keyword>
<comment type="caution">
    <text evidence="1">The sequence shown here is derived from an EMBL/GenBank/DDBJ whole genome shotgun (WGS) entry which is preliminary data.</text>
</comment>
<gene>
    <name evidence="1" type="ORF">AC579_105</name>
</gene>
<sequence>MRSWNDDDLTPHQYSADKVNIVDLYHAWQLSRDHYQGQAMRNQAIVSTQTSEQYADTGDRQ</sequence>
<reference evidence="1 2" key="1">
    <citation type="submission" date="2015-07" db="EMBL/GenBank/DDBJ databases">
        <title>Comparative genomics of the Sigatoka disease complex on banana suggests a link between parallel evolutionary changes in Pseudocercospora fijiensis and Pseudocercospora eumusae and increased virulence on the banana host.</title>
        <authorList>
            <person name="Chang T.-C."/>
            <person name="Salvucci A."/>
            <person name="Crous P.W."/>
            <person name="Stergiopoulos I."/>
        </authorList>
    </citation>
    <scope>NUCLEOTIDE SEQUENCE [LARGE SCALE GENOMIC DNA]</scope>
    <source>
        <strain evidence="1 2">CBS 116634</strain>
    </source>
</reference>
<dbReference type="Proteomes" id="UP000073492">
    <property type="component" value="Unassembled WGS sequence"/>
</dbReference>